<dbReference type="Proteomes" id="UP001303222">
    <property type="component" value="Unassembled WGS sequence"/>
</dbReference>
<name>A0AAN6NXB3_9PEZI</name>
<dbReference type="AlphaFoldDB" id="A0AAN6NXB3"/>
<dbReference type="EMBL" id="MU859102">
    <property type="protein sequence ID" value="KAK3953655.1"/>
    <property type="molecule type" value="Genomic_DNA"/>
</dbReference>
<organism evidence="2 3">
    <name type="scientific">Pseudoneurospora amorphoporcata</name>
    <dbReference type="NCBI Taxonomy" id="241081"/>
    <lineage>
        <taxon>Eukaryota</taxon>
        <taxon>Fungi</taxon>
        <taxon>Dikarya</taxon>
        <taxon>Ascomycota</taxon>
        <taxon>Pezizomycotina</taxon>
        <taxon>Sordariomycetes</taxon>
        <taxon>Sordariomycetidae</taxon>
        <taxon>Sordariales</taxon>
        <taxon>Sordariaceae</taxon>
        <taxon>Pseudoneurospora</taxon>
    </lineage>
</organism>
<reference evidence="2" key="1">
    <citation type="journal article" date="2023" name="Mol. Phylogenet. Evol.">
        <title>Genome-scale phylogeny and comparative genomics of the fungal order Sordariales.</title>
        <authorList>
            <person name="Hensen N."/>
            <person name="Bonometti L."/>
            <person name="Westerberg I."/>
            <person name="Brannstrom I.O."/>
            <person name="Guillou S."/>
            <person name="Cros-Aarteil S."/>
            <person name="Calhoun S."/>
            <person name="Haridas S."/>
            <person name="Kuo A."/>
            <person name="Mondo S."/>
            <person name="Pangilinan J."/>
            <person name="Riley R."/>
            <person name="LaButti K."/>
            <person name="Andreopoulos B."/>
            <person name="Lipzen A."/>
            <person name="Chen C."/>
            <person name="Yan M."/>
            <person name="Daum C."/>
            <person name="Ng V."/>
            <person name="Clum A."/>
            <person name="Steindorff A."/>
            <person name="Ohm R.A."/>
            <person name="Martin F."/>
            <person name="Silar P."/>
            <person name="Natvig D.O."/>
            <person name="Lalanne C."/>
            <person name="Gautier V."/>
            <person name="Ament-Velasquez S.L."/>
            <person name="Kruys A."/>
            <person name="Hutchinson M.I."/>
            <person name="Powell A.J."/>
            <person name="Barry K."/>
            <person name="Miller A.N."/>
            <person name="Grigoriev I.V."/>
            <person name="Debuchy R."/>
            <person name="Gladieux P."/>
            <person name="Hiltunen Thoren M."/>
            <person name="Johannesson H."/>
        </authorList>
    </citation>
    <scope>NUCLEOTIDE SEQUENCE</scope>
    <source>
        <strain evidence="2">CBS 626.80</strain>
    </source>
</reference>
<evidence type="ECO:0000313" key="2">
    <source>
        <dbReference type="EMBL" id="KAK3953655.1"/>
    </source>
</evidence>
<protein>
    <submittedName>
        <fullName evidence="2">Uncharacterized protein</fullName>
    </submittedName>
</protein>
<reference evidence="2" key="2">
    <citation type="submission" date="2023-06" db="EMBL/GenBank/DDBJ databases">
        <authorList>
            <consortium name="Lawrence Berkeley National Laboratory"/>
            <person name="Mondo S.J."/>
            <person name="Hensen N."/>
            <person name="Bonometti L."/>
            <person name="Westerberg I."/>
            <person name="Brannstrom I.O."/>
            <person name="Guillou S."/>
            <person name="Cros-Aarteil S."/>
            <person name="Calhoun S."/>
            <person name="Haridas S."/>
            <person name="Kuo A."/>
            <person name="Pangilinan J."/>
            <person name="Riley R."/>
            <person name="Labutti K."/>
            <person name="Andreopoulos B."/>
            <person name="Lipzen A."/>
            <person name="Chen C."/>
            <person name="Yanf M."/>
            <person name="Daum C."/>
            <person name="Ng V."/>
            <person name="Clum A."/>
            <person name="Steindorff A."/>
            <person name="Ohm R."/>
            <person name="Martin F."/>
            <person name="Silar P."/>
            <person name="Natvig D."/>
            <person name="Lalanne C."/>
            <person name="Gautier V."/>
            <person name="Ament-Velasquez S.L."/>
            <person name="Kruys A."/>
            <person name="Hutchinson M.I."/>
            <person name="Powell A.J."/>
            <person name="Barry K."/>
            <person name="Miller A.N."/>
            <person name="Grigoriev I.V."/>
            <person name="Debuchy R."/>
            <person name="Gladieux P."/>
            <person name="Thoren M.H."/>
            <person name="Johannesson H."/>
        </authorList>
    </citation>
    <scope>NUCLEOTIDE SEQUENCE</scope>
    <source>
        <strain evidence="2">CBS 626.80</strain>
    </source>
</reference>
<evidence type="ECO:0000313" key="3">
    <source>
        <dbReference type="Proteomes" id="UP001303222"/>
    </source>
</evidence>
<evidence type="ECO:0000256" key="1">
    <source>
        <dbReference type="SAM" id="MobiDB-lite"/>
    </source>
</evidence>
<proteinExistence type="predicted"/>
<sequence>MCVPWSLLGDYQLYIPRIPIDTLGLPWSVSRNAYTVAPYLIPRIYPLHLPPRLRRCGRGCDMRPGITMLASLCIETLTSGLVTQMTCLPKGTADRQLVLLEWWIFLTSSATGRNSSRDRAGVPVLLGPRLHFVRVEFQLHIIFQHPDPMLRASCMPTTAAARGTRQDKVPQLQGHSLRWEGR</sequence>
<gene>
    <name evidence="2" type="ORF">QBC32DRAFT_369298</name>
</gene>
<accession>A0AAN6NXB3</accession>
<feature type="region of interest" description="Disordered" evidence="1">
    <location>
        <begin position="161"/>
        <end position="182"/>
    </location>
</feature>
<keyword evidence="3" id="KW-1185">Reference proteome</keyword>
<comment type="caution">
    <text evidence="2">The sequence shown here is derived from an EMBL/GenBank/DDBJ whole genome shotgun (WGS) entry which is preliminary data.</text>
</comment>